<keyword evidence="6" id="KW-1185">Reference proteome</keyword>
<dbReference type="Proteomes" id="UP000315439">
    <property type="component" value="Unassembled WGS sequence"/>
</dbReference>
<evidence type="ECO:0000313" key="5">
    <source>
        <dbReference type="EMBL" id="TQV84519.1"/>
    </source>
</evidence>
<dbReference type="CDD" id="cd07185">
    <property type="entry name" value="OmpA_C-like"/>
    <property type="match status" value="1"/>
</dbReference>
<dbReference type="InterPro" id="IPR050330">
    <property type="entry name" value="Bact_OuterMem_StrucFunc"/>
</dbReference>
<feature type="domain" description="OmpA-like" evidence="4">
    <location>
        <begin position="113"/>
        <end position="230"/>
    </location>
</feature>
<keyword evidence="3" id="KW-0732">Signal</keyword>
<dbReference type="PROSITE" id="PS51123">
    <property type="entry name" value="OMPA_2"/>
    <property type="match status" value="1"/>
</dbReference>
<comment type="caution">
    <text evidence="5">The sequence shown here is derived from an EMBL/GenBank/DDBJ whole genome shotgun (WGS) entry which is preliminary data.</text>
</comment>
<dbReference type="SUPFAM" id="SSF103088">
    <property type="entry name" value="OmpA-like"/>
    <property type="match status" value="1"/>
</dbReference>
<protein>
    <submittedName>
        <fullName evidence="5">DUF456 family protein</fullName>
    </submittedName>
</protein>
<organism evidence="5 6">
    <name type="scientific">Aliikangiella coralliicola</name>
    <dbReference type="NCBI Taxonomy" id="2592383"/>
    <lineage>
        <taxon>Bacteria</taxon>
        <taxon>Pseudomonadati</taxon>
        <taxon>Pseudomonadota</taxon>
        <taxon>Gammaproteobacteria</taxon>
        <taxon>Oceanospirillales</taxon>
        <taxon>Pleioneaceae</taxon>
        <taxon>Aliikangiella</taxon>
    </lineage>
</organism>
<dbReference type="InterPro" id="IPR006665">
    <property type="entry name" value="OmpA-like"/>
</dbReference>
<keyword evidence="2" id="KW-0175">Coiled coil</keyword>
<proteinExistence type="predicted"/>
<name>A0A545U4X4_9GAMM</name>
<dbReference type="InterPro" id="IPR007403">
    <property type="entry name" value="DUF456"/>
</dbReference>
<feature type="chain" id="PRO_5021911410" evidence="3">
    <location>
        <begin position="24"/>
        <end position="237"/>
    </location>
</feature>
<evidence type="ECO:0000313" key="6">
    <source>
        <dbReference type="Proteomes" id="UP000315439"/>
    </source>
</evidence>
<dbReference type="Pfam" id="PF00691">
    <property type="entry name" value="OmpA"/>
    <property type="match status" value="1"/>
</dbReference>
<gene>
    <name evidence="5" type="ORF">FLL46_23175</name>
</gene>
<sequence>MKKAIVISTLVAAAIVNSGQAHAEASKEENVGFASGAIAGAALGGPIGLIIGAATGAILGEQVEKANDLEEVKQELSDSINREKQLSQEIAMIQENMEFEHSSTNTDKSAIDSQWMTEGLTLNVMFTTNSSELSDNDFANVRKLSALMVKFPELNIQLDGYSDPRGTKASNLKLSQHRVNAVKQAFETYGISADRVIAKAHGEVSGTGIEGNMDAYAMARKVSVNFVTQTDELVAQN</sequence>
<dbReference type="RefSeq" id="WP_142934199.1">
    <property type="nucleotide sequence ID" value="NZ_ML660170.1"/>
</dbReference>
<evidence type="ECO:0000259" key="4">
    <source>
        <dbReference type="PROSITE" id="PS51123"/>
    </source>
</evidence>
<evidence type="ECO:0000256" key="2">
    <source>
        <dbReference type="SAM" id="Coils"/>
    </source>
</evidence>
<dbReference type="PANTHER" id="PTHR30329:SF21">
    <property type="entry name" value="LIPOPROTEIN YIAD-RELATED"/>
    <property type="match status" value="1"/>
</dbReference>
<evidence type="ECO:0000256" key="1">
    <source>
        <dbReference type="PROSITE-ProRule" id="PRU00473"/>
    </source>
</evidence>
<dbReference type="Gene3D" id="3.30.1330.60">
    <property type="entry name" value="OmpA-like domain"/>
    <property type="match status" value="1"/>
</dbReference>
<keyword evidence="1" id="KW-0472">Membrane</keyword>
<dbReference type="PANTHER" id="PTHR30329">
    <property type="entry name" value="STATOR ELEMENT OF FLAGELLAR MOTOR COMPLEX"/>
    <property type="match status" value="1"/>
</dbReference>
<dbReference type="InterPro" id="IPR036737">
    <property type="entry name" value="OmpA-like_sf"/>
</dbReference>
<feature type="signal peptide" evidence="3">
    <location>
        <begin position="1"/>
        <end position="23"/>
    </location>
</feature>
<dbReference type="GO" id="GO:0016020">
    <property type="term" value="C:membrane"/>
    <property type="evidence" value="ECO:0007669"/>
    <property type="project" value="UniProtKB-UniRule"/>
</dbReference>
<dbReference type="EMBL" id="VIKS01000014">
    <property type="protein sequence ID" value="TQV84519.1"/>
    <property type="molecule type" value="Genomic_DNA"/>
</dbReference>
<evidence type="ECO:0000256" key="3">
    <source>
        <dbReference type="SAM" id="SignalP"/>
    </source>
</evidence>
<reference evidence="5 6" key="1">
    <citation type="submission" date="2019-07" db="EMBL/GenBank/DDBJ databases">
        <title>Draft genome for Aliikangiella sp. M105.</title>
        <authorList>
            <person name="Wang G."/>
        </authorList>
    </citation>
    <scope>NUCLEOTIDE SEQUENCE [LARGE SCALE GENOMIC DNA]</scope>
    <source>
        <strain evidence="5 6">M105</strain>
    </source>
</reference>
<dbReference type="AlphaFoldDB" id="A0A545U4X4"/>
<feature type="coiled-coil region" evidence="2">
    <location>
        <begin position="59"/>
        <end position="89"/>
    </location>
</feature>
<dbReference type="OrthoDB" id="7061829at2"/>
<accession>A0A545U4X4</accession>
<dbReference type="Pfam" id="PF04306">
    <property type="entry name" value="DUF456"/>
    <property type="match status" value="1"/>
</dbReference>